<dbReference type="Proteomes" id="UP000765160">
    <property type="component" value="Unassembled WGS sequence"/>
</dbReference>
<sequence>MAKRQPRPGGRGREVQAPEVESADSIISRAVAAGPEYMARDLEAWRREFLAVQQEGKPSTYWAFMAIATIVARDLADLDGAREIAGLPPVNHVREVPHRTVEVPLWAAAAIRAGWMRAVSGEVHDGQTEPRPPRPLPLSEAFGLAGEGGNRTVGSQHLQSRRDREIALEVENLLARNDGMSAHAAHGAVAEIRAMTVKTVERAHTRWRDLARKRLEAST</sequence>
<feature type="compositionally biased region" description="Basic and acidic residues" evidence="1">
    <location>
        <begin position="123"/>
        <end position="132"/>
    </location>
</feature>
<evidence type="ECO:0000256" key="1">
    <source>
        <dbReference type="SAM" id="MobiDB-lite"/>
    </source>
</evidence>
<feature type="region of interest" description="Disordered" evidence="1">
    <location>
        <begin position="1"/>
        <end position="22"/>
    </location>
</feature>
<gene>
    <name evidence="2" type="ORF">HB662_10180</name>
</gene>
<feature type="region of interest" description="Disordered" evidence="1">
    <location>
        <begin position="123"/>
        <end position="161"/>
    </location>
</feature>
<protein>
    <submittedName>
        <fullName evidence="2">Uncharacterized protein</fullName>
    </submittedName>
</protein>
<keyword evidence="3" id="KW-1185">Reference proteome</keyword>
<evidence type="ECO:0000313" key="2">
    <source>
        <dbReference type="EMBL" id="NKE45147.1"/>
    </source>
</evidence>
<dbReference type="RefSeq" id="WP_168049627.1">
    <property type="nucleotide sequence ID" value="NZ_JAATJR010000003.1"/>
</dbReference>
<accession>A0ABX1EYJ0</accession>
<comment type="caution">
    <text evidence="2">The sequence shown here is derived from an EMBL/GenBank/DDBJ whole genome shotgun (WGS) entry which is preliminary data.</text>
</comment>
<organism evidence="2 3">
    <name type="scientific">Falsiroseomonas frigidaquae</name>
    <dbReference type="NCBI Taxonomy" id="487318"/>
    <lineage>
        <taxon>Bacteria</taxon>
        <taxon>Pseudomonadati</taxon>
        <taxon>Pseudomonadota</taxon>
        <taxon>Alphaproteobacteria</taxon>
        <taxon>Acetobacterales</taxon>
        <taxon>Roseomonadaceae</taxon>
        <taxon>Falsiroseomonas</taxon>
    </lineage>
</organism>
<name>A0ABX1EYJ0_9PROT</name>
<proteinExistence type="predicted"/>
<reference evidence="2 3" key="1">
    <citation type="submission" date="2020-03" db="EMBL/GenBank/DDBJ databases">
        <title>Roseomonas selenitidurans sp. nov. isolated from soil.</title>
        <authorList>
            <person name="Liu H."/>
        </authorList>
    </citation>
    <scope>NUCLEOTIDE SEQUENCE [LARGE SCALE GENOMIC DNA]</scope>
    <source>
        <strain evidence="2 3">JCM 15073</strain>
    </source>
</reference>
<evidence type="ECO:0000313" key="3">
    <source>
        <dbReference type="Proteomes" id="UP000765160"/>
    </source>
</evidence>
<dbReference type="EMBL" id="JAAVTX010000003">
    <property type="protein sequence ID" value="NKE45147.1"/>
    <property type="molecule type" value="Genomic_DNA"/>
</dbReference>